<sequence length="179" mass="21232">VNLNFFQKDYDVKMDILEISEYNKSHFKYVEAGLVWYNRTQRAISAKFEYLCDPRNNTFVDVQVYKMMSNEYRFFPVTFTMNLCSEYKKNSFGMKDMLTKYSNIDPCDLKRGVPYAINKMILDISRFPPHLPLGSYKVVLKYFIHTDFNGQTDAYMRLIDKPIDWMKIPPAKRSHGKGH</sequence>
<organism evidence="1 2">
    <name type="scientific">Ignelater luminosus</name>
    <name type="common">Cucubano</name>
    <name type="synonym">Pyrophorus luminosus</name>
    <dbReference type="NCBI Taxonomy" id="2038154"/>
    <lineage>
        <taxon>Eukaryota</taxon>
        <taxon>Metazoa</taxon>
        <taxon>Ecdysozoa</taxon>
        <taxon>Arthropoda</taxon>
        <taxon>Hexapoda</taxon>
        <taxon>Insecta</taxon>
        <taxon>Pterygota</taxon>
        <taxon>Neoptera</taxon>
        <taxon>Endopterygota</taxon>
        <taxon>Coleoptera</taxon>
        <taxon>Polyphaga</taxon>
        <taxon>Elateriformia</taxon>
        <taxon>Elateroidea</taxon>
        <taxon>Elateridae</taxon>
        <taxon>Agrypninae</taxon>
        <taxon>Pyrophorini</taxon>
        <taxon>Ignelater</taxon>
    </lineage>
</organism>
<reference evidence="1" key="1">
    <citation type="submission" date="2019-08" db="EMBL/GenBank/DDBJ databases">
        <title>The genome of the North American firefly Photinus pyralis.</title>
        <authorList>
            <consortium name="Photinus pyralis genome working group"/>
            <person name="Fallon T.R."/>
            <person name="Sander Lower S.E."/>
            <person name="Weng J.-K."/>
        </authorList>
    </citation>
    <scope>NUCLEOTIDE SEQUENCE</scope>
    <source>
        <strain evidence="1">TRF0915ILg1</strain>
        <tissue evidence="1">Whole body</tissue>
    </source>
</reference>
<keyword evidence="2" id="KW-1185">Reference proteome</keyword>
<accession>A0A8K0CVT1</accession>
<dbReference type="Proteomes" id="UP000801492">
    <property type="component" value="Unassembled WGS sequence"/>
</dbReference>
<comment type="caution">
    <text evidence="1">The sequence shown here is derived from an EMBL/GenBank/DDBJ whole genome shotgun (WGS) entry which is preliminary data.</text>
</comment>
<evidence type="ECO:0000313" key="1">
    <source>
        <dbReference type="EMBL" id="KAF2891322.1"/>
    </source>
</evidence>
<name>A0A8K0CVT1_IGNLU</name>
<dbReference type="AlphaFoldDB" id="A0A8K0CVT1"/>
<proteinExistence type="predicted"/>
<feature type="non-terminal residue" evidence="1">
    <location>
        <position position="1"/>
    </location>
</feature>
<dbReference type="EMBL" id="VTPC01034312">
    <property type="protein sequence ID" value="KAF2891322.1"/>
    <property type="molecule type" value="Genomic_DNA"/>
</dbReference>
<dbReference type="Pfam" id="PF06477">
    <property type="entry name" value="DUF1091"/>
    <property type="match status" value="1"/>
</dbReference>
<gene>
    <name evidence="1" type="ORF">ILUMI_14851</name>
</gene>
<dbReference type="OrthoDB" id="8180029at2759"/>
<evidence type="ECO:0000313" key="2">
    <source>
        <dbReference type="Proteomes" id="UP000801492"/>
    </source>
</evidence>
<protein>
    <submittedName>
        <fullName evidence="1">Uncharacterized protein</fullName>
    </submittedName>
</protein>
<dbReference type="InterPro" id="IPR010512">
    <property type="entry name" value="DUF1091"/>
</dbReference>